<evidence type="ECO:0000313" key="2">
    <source>
        <dbReference type="EMBL" id="CUM87156.1"/>
    </source>
</evidence>
<dbReference type="EMBL" id="CYXY01000005">
    <property type="protein sequence ID" value="CUM87156.1"/>
    <property type="molecule type" value="Genomic_DNA"/>
</dbReference>
<feature type="domain" description="bAvd-like" evidence="1">
    <location>
        <begin position="19"/>
        <end position="127"/>
    </location>
</feature>
<dbReference type="AlphaFoldDB" id="A0A173SAX5"/>
<dbReference type="InterPro" id="IPR036583">
    <property type="entry name" value="23S_rRNA_IVS_sf"/>
</dbReference>
<dbReference type="NCBIfam" id="NF033474">
    <property type="entry name" value="DivGenRetAVD"/>
    <property type="match status" value="1"/>
</dbReference>
<gene>
    <name evidence="2" type="ORF">ERS852571_01074</name>
</gene>
<sequence length="133" mass="15592">MQELNGIKDNAKMNDFKMKNKIYEMIIYASPCLDQFPRSEKYALAQDIRKTMYKILRLVVMLENKHYKKTTLGDLDTEVDVLRHLIRLAADNRLHPKQAPCLPMKKYENLSKHLAEIGKMIGGYEKYINTKSK</sequence>
<protein>
    <recommendedName>
        <fullName evidence="1">bAvd-like domain-containing protein</fullName>
    </recommendedName>
</protein>
<proteinExistence type="predicted"/>
<dbReference type="Proteomes" id="UP000095553">
    <property type="component" value="Unassembled WGS sequence"/>
</dbReference>
<accession>A0A173SAX5</accession>
<dbReference type="Pfam" id="PF22296">
    <property type="entry name" value="bAvd"/>
    <property type="match status" value="1"/>
</dbReference>
<organism evidence="2 3">
    <name type="scientific">Anaerostipes hadrus</name>
    <dbReference type="NCBI Taxonomy" id="649756"/>
    <lineage>
        <taxon>Bacteria</taxon>
        <taxon>Bacillati</taxon>
        <taxon>Bacillota</taxon>
        <taxon>Clostridia</taxon>
        <taxon>Lachnospirales</taxon>
        <taxon>Lachnospiraceae</taxon>
        <taxon>Anaerostipes</taxon>
    </lineage>
</organism>
<evidence type="ECO:0000313" key="3">
    <source>
        <dbReference type="Proteomes" id="UP000095553"/>
    </source>
</evidence>
<name>A0A173SAX5_ANAHA</name>
<dbReference type="Gene3D" id="1.20.1440.60">
    <property type="entry name" value="23S rRNA-intervening sequence"/>
    <property type="match status" value="1"/>
</dbReference>
<dbReference type="InterPro" id="IPR055360">
    <property type="entry name" value="bAvd"/>
</dbReference>
<evidence type="ECO:0000259" key="1">
    <source>
        <dbReference type="Pfam" id="PF22296"/>
    </source>
</evidence>
<dbReference type="CDD" id="cd16376">
    <property type="entry name" value="Avd_like"/>
    <property type="match status" value="1"/>
</dbReference>
<dbReference type="RefSeq" id="WP_242855314.1">
    <property type="nucleotide sequence ID" value="NZ_CYXY01000005.1"/>
</dbReference>
<reference evidence="2 3" key="1">
    <citation type="submission" date="2015-09" db="EMBL/GenBank/DDBJ databases">
        <authorList>
            <consortium name="Pathogen Informatics"/>
        </authorList>
    </citation>
    <scope>NUCLEOTIDE SEQUENCE [LARGE SCALE GENOMIC DNA]</scope>
    <source>
        <strain evidence="2 3">2789STDY5834959</strain>
    </source>
</reference>